<organism evidence="6 7">
    <name type="scientific">Homarus americanus</name>
    <name type="common">American lobster</name>
    <dbReference type="NCBI Taxonomy" id="6706"/>
    <lineage>
        <taxon>Eukaryota</taxon>
        <taxon>Metazoa</taxon>
        <taxon>Ecdysozoa</taxon>
        <taxon>Arthropoda</taxon>
        <taxon>Crustacea</taxon>
        <taxon>Multicrustacea</taxon>
        <taxon>Malacostraca</taxon>
        <taxon>Eumalacostraca</taxon>
        <taxon>Eucarida</taxon>
        <taxon>Decapoda</taxon>
        <taxon>Pleocyemata</taxon>
        <taxon>Astacidea</taxon>
        <taxon>Nephropoidea</taxon>
        <taxon>Nephropidae</taxon>
        <taxon>Homarus</taxon>
    </lineage>
</organism>
<dbReference type="NCBIfam" id="TIGR00283">
    <property type="entry name" value="arch_pth2"/>
    <property type="match status" value="1"/>
</dbReference>
<keyword evidence="5" id="KW-0812">Transmembrane</keyword>
<sequence length="166" mass="17572">MVMSDTDVPFWSRQSFMTVTPAIACFLAGIIIGRKLSNTMRRVASLASVGPTKLALVVRADLKMGKGKVAAQCSHGTLAAYKQIQKSNPRVLQAWEDAGQPKIVVSAKDLDHFNTLMEMAAVAGVPTATVQDAGRTQVVIGSQTVLAVGPAPIADVDKITGNLRLL</sequence>
<evidence type="ECO:0000313" key="6">
    <source>
        <dbReference type="EMBL" id="KAG7157015.1"/>
    </source>
</evidence>
<dbReference type="FunFam" id="3.40.1490.10:FF:000001">
    <property type="entry name" value="Peptidyl-tRNA hydrolase 2"/>
    <property type="match status" value="1"/>
</dbReference>
<comment type="similarity">
    <text evidence="3">Belongs to the PTH2 family.</text>
</comment>
<dbReference type="InterPro" id="IPR002833">
    <property type="entry name" value="PTH2"/>
</dbReference>
<dbReference type="AlphaFoldDB" id="A0A8J5JK06"/>
<proteinExistence type="inferred from homology"/>
<dbReference type="OrthoDB" id="1733656at2759"/>
<accession>A0A8J5JK06</accession>
<feature type="transmembrane region" description="Helical" evidence="5">
    <location>
        <begin position="15"/>
        <end position="33"/>
    </location>
</feature>
<evidence type="ECO:0000256" key="2">
    <source>
        <dbReference type="ARBA" id="ARBA00022801"/>
    </source>
</evidence>
<dbReference type="NCBIfam" id="NF003314">
    <property type="entry name" value="PRK04322.1"/>
    <property type="match status" value="1"/>
</dbReference>
<evidence type="ECO:0000256" key="3">
    <source>
        <dbReference type="ARBA" id="ARBA00038050"/>
    </source>
</evidence>
<gene>
    <name evidence="6" type="primary">Ptrh2-L2</name>
    <name evidence="6" type="ORF">Hamer_G020299</name>
</gene>
<keyword evidence="5" id="KW-1133">Transmembrane helix</keyword>
<reference evidence="6" key="1">
    <citation type="journal article" date="2021" name="Sci. Adv.">
        <title>The American lobster genome reveals insights on longevity, neural, and immune adaptations.</title>
        <authorList>
            <person name="Polinski J.M."/>
            <person name="Zimin A.V."/>
            <person name="Clark K.F."/>
            <person name="Kohn A.B."/>
            <person name="Sadowski N."/>
            <person name="Timp W."/>
            <person name="Ptitsyn A."/>
            <person name="Khanna P."/>
            <person name="Romanova D.Y."/>
            <person name="Williams P."/>
            <person name="Greenwood S.J."/>
            <person name="Moroz L.L."/>
            <person name="Walt D.R."/>
            <person name="Bodnar A.G."/>
        </authorList>
    </citation>
    <scope>NUCLEOTIDE SEQUENCE</scope>
    <source>
        <strain evidence="6">GMGI-L3</strain>
    </source>
</reference>
<dbReference type="CDD" id="cd02430">
    <property type="entry name" value="PTH2"/>
    <property type="match status" value="1"/>
</dbReference>
<evidence type="ECO:0000256" key="1">
    <source>
        <dbReference type="ARBA" id="ARBA00013260"/>
    </source>
</evidence>
<dbReference type="GO" id="GO:0004045">
    <property type="term" value="F:peptidyl-tRNA hydrolase activity"/>
    <property type="evidence" value="ECO:0007669"/>
    <property type="project" value="UniProtKB-EC"/>
</dbReference>
<evidence type="ECO:0000313" key="7">
    <source>
        <dbReference type="Proteomes" id="UP000747542"/>
    </source>
</evidence>
<comment type="caution">
    <text evidence="6">The sequence shown here is derived from an EMBL/GenBank/DDBJ whole genome shotgun (WGS) entry which is preliminary data.</text>
</comment>
<evidence type="ECO:0000256" key="5">
    <source>
        <dbReference type="SAM" id="Phobius"/>
    </source>
</evidence>
<keyword evidence="7" id="KW-1185">Reference proteome</keyword>
<evidence type="ECO:0000256" key="4">
    <source>
        <dbReference type="ARBA" id="ARBA00048707"/>
    </source>
</evidence>
<dbReference type="Proteomes" id="UP000747542">
    <property type="component" value="Unassembled WGS sequence"/>
</dbReference>
<protein>
    <recommendedName>
        <fullName evidence="1">peptidyl-tRNA hydrolase</fullName>
        <ecNumber evidence="1">3.1.1.29</ecNumber>
    </recommendedName>
</protein>
<keyword evidence="2 6" id="KW-0378">Hydrolase</keyword>
<keyword evidence="5" id="KW-0472">Membrane</keyword>
<dbReference type="PANTHER" id="PTHR12649:SF11">
    <property type="entry name" value="PEPTIDYL-TRNA HYDROLASE 2, MITOCHONDRIAL"/>
    <property type="match status" value="1"/>
</dbReference>
<dbReference type="EC" id="3.1.1.29" evidence="1"/>
<dbReference type="GO" id="GO:0005829">
    <property type="term" value="C:cytosol"/>
    <property type="evidence" value="ECO:0007669"/>
    <property type="project" value="TreeGrafter"/>
</dbReference>
<name>A0A8J5JK06_HOMAM</name>
<dbReference type="Pfam" id="PF01981">
    <property type="entry name" value="PTH2"/>
    <property type="match status" value="1"/>
</dbReference>
<dbReference type="PANTHER" id="PTHR12649">
    <property type="entry name" value="PEPTIDYL-TRNA HYDROLASE 2"/>
    <property type="match status" value="1"/>
</dbReference>
<dbReference type="EMBL" id="JAHLQT010038254">
    <property type="protein sequence ID" value="KAG7157015.1"/>
    <property type="molecule type" value="Genomic_DNA"/>
</dbReference>
<comment type="catalytic activity">
    <reaction evidence="4">
        <text>an N-acyl-L-alpha-aminoacyl-tRNA + H2O = an N-acyl-L-amino acid + a tRNA + H(+)</text>
        <dbReference type="Rhea" id="RHEA:54448"/>
        <dbReference type="Rhea" id="RHEA-COMP:10123"/>
        <dbReference type="Rhea" id="RHEA-COMP:13883"/>
        <dbReference type="ChEBI" id="CHEBI:15377"/>
        <dbReference type="ChEBI" id="CHEBI:15378"/>
        <dbReference type="ChEBI" id="CHEBI:59874"/>
        <dbReference type="ChEBI" id="CHEBI:78442"/>
        <dbReference type="ChEBI" id="CHEBI:138191"/>
        <dbReference type="EC" id="3.1.1.29"/>
    </reaction>
</comment>